<dbReference type="VEuPathDB" id="FungiDB:A1Q1_05561"/>
<accession>J4U6X4</accession>
<evidence type="ECO:0000313" key="2">
    <source>
        <dbReference type="EMBL" id="EJT45975.1"/>
    </source>
</evidence>
<gene>
    <name evidence="2" type="ORF">A1Q1_05561</name>
</gene>
<sequence length="201" mass="22378">MNINQVSLENLYSGNGKLSYPYRIGKRFSFARQSHERTDGVASPARISPKRTHSNPLANVHSKEFLLRPMSTASIKLDGAVIYHALALLDNAVEGIHAADPKGICRTDPPPLIKQFGSCMPLKIRPEAKDKRIMRDLVRDSKGVWVQDSATGMTYAEFLKRIGKAPDYTCLTRTQTNGLPMVTTKARKLQTAKLLAETREL</sequence>
<protein>
    <submittedName>
        <fullName evidence="2">Uncharacterized protein</fullName>
    </submittedName>
</protein>
<evidence type="ECO:0000256" key="1">
    <source>
        <dbReference type="SAM" id="MobiDB-lite"/>
    </source>
</evidence>
<organism evidence="2 3">
    <name type="scientific">Trichosporon asahii var. asahii (strain ATCC 90039 / CBS 2479 / JCM 2466 / KCTC 7840 / NBRC 103889/ NCYC 2677 / UAMH 7654)</name>
    <name type="common">Yeast</name>
    <dbReference type="NCBI Taxonomy" id="1186058"/>
    <lineage>
        <taxon>Eukaryota</taxon>
        <taxon>Fungi</taxon>
        <taxon>Dikarya</taxon>
        <taxon>Basidiomycota</taxon>
        <taxon>Agaricomycotina</taxon>
        <taxon>Tremellomycetes</taxon>
        <taxon>Trichosporonales</taxon>
        <taxon>Trichosporonaceae</taxon>
        <taxon>Trichosporon</taxon>
    </lineage>
</organism>
<dbReference type="RefSeq" id="XP_014177160.1">
    <property type="nucleotide sequence ID" value="XM_014321685.1"/>
</dbReference>
<name>J4U6X4_TRIAS</name>
<reference evidence="2 3" key="1">
    <citation type="journal article" date="2012" name="Eukaryot. Cell">
        <title>Draft genome sequence of CBS 2479, the standard type strain of Trichosporon asahii.</title>
        <authorList>
            <person name="Yang R.Y."/>
            <person name="Li H.T."/>
            <person name="Zhu H."/>
            <person name="Zhou G.P."/>
            <person name="Wang M."/>
            <person name="Wang L."/>
        </authorList>
    </citation>
    <scope>NUCLEOTIDE SEQUENCE [LARGE SCALE GENOMIC DNA]</scope>
    <source>
        <strain evidence="3">ATCC 90039 / CBS 2479 / JCM 2466 / KCTC 7840 / NCYC 2677 / UAMH 7654</strain>
    </source>
</reference>
<dbReference type="KEGG" id="tasa:A1Q1_05561"/>
<dbReference type="Proteomes" id="UP000002748">
    <property type="component" value="Unassembled WGS sequence"/>
</dbReference>
<evidence type="ECO:0000313" key="3">
    <source>
        <dbReference type="Proteomes" id="UP000002748"/>
    </source>
</evidence>
<dbReference type="EMBL" id="ALBS01000314">
    <property type="protein sequence ID" value="EJT45975.1"/>
    <property type="molecule type" value="Genomic_DNA"/>
</dbReference>
<comment type="caution">
    <text evidence="2">The sequence shown here is derived from an EMBL/GenBank/DDBJ whole genome shotgun (WGS) entry which is preliminary data.</text>
</comment>
<dbReference type="GeneID" id="25989073"/>
<dbReference type="AlphaFoldDB" id="J4U6X4"/>
<dbReference type="HOGENOM" id="CLU_1361287_0_0_1"/>
<feature type="region of interest" description="Disordered" evidence="1">
    <location>
        <begin position="33"/>
        <end position="54"/>
    </location>
</feature>
<proteinExistence type="predicted"/>